<organism evidence="2 3">
    <name type="scientific">Agromyces binzhouensis</name>
    <dbReference type="NCBI Taxonomy" id="1817495"/>
    <lineage>
        <taxon>Bacteria</taxon>
        <taxon>Bacillati</taxon>
        <taxon>Actinomycetota</taxon>
        <taxon>Actinomycetes</taxon>
        <taxon>Micrococcales</taxon>
        <taxon>Microbacteriaceae</taxon>
        <taxon>Agromyces</taxon>
    </lineage>
</organism>
<keyword evidence="3" id="KW-1185">Reference proteome</keyword>
<evidence type="ECO:0000256" key="1">
    <source>
        <dbReference type="SAM" id="SignalP"/>
    </source>
</evidence>
<feature type="chain" id="PRO_5039398492" evidence="1">
    <location>
        <begin position="26"/>
        <end position="147"/>
    </location>
</feature>
<dbReference type="PROSITE" id="PS51257">
    <property type="entry name" value="PROKAR_LIPOPROTEIN"/>
    <property type="match status" value="1"/>
</dbReference>
<dbReference type="AlphaFoldDB" id="A0A4Q2J7V2"/>
<proteinExistence type="predicted"/>
<keyword evidence="1" id="KW-0732">Signal</keyword>
<feature type="signal peptide" evidence="1">
    <location>
        <begin position="1"/>
        <end position="25"/>
    </location>
</feature>
<dbReference type="RefSeq" id="WP_129235764.1">
    <property type="nucleotide sequence ID" value="NZ_SDPL01000443.1"/>
</dbReference>
<evidence type="ECO:0000313" key="3">
    <source>
        <dbReference type="Proteomes" id="UP000292881"/>
    </source>
</evidence>
<dbReference type="Proteomes" id="UP000292881">
    <property type="component" value="Unassembled WGS sequence"/>
</dbReference>
<name>A0A4Q2J7V2_9MICO</name>
<accession>A0A4Q2J7V2</accession>
<protein>
    <submittedName>
        <fullName evidence="2">Uncharacterized protein</fullName>
    </submittedName>
</protein>
<comment type="caution">
    <text evidence="2">The sequence shown here is derived from an EMBL/GenBank/DDBJ whole genome shotgun (WGS) entry which is preliminary data.</text>
</comment>
<evidence type="ECO:0000313" key="2">
    <source>
        <dbReference type="EMBL" id="RXZ43515.1"/>
    </source>
</evidence>
<dbReference type="EMBL" id="SDPL01000443">
    <property type="protein sequence ID" value="RXZ43515.1"/>
    <property type="molecule type" value="Genomic_DNA"/>
</dbReference>
<dbReference type="OrthoDB" id="5123533at2"/>
<gene>
    <name evidence="2" type="ORF">ESO86_15440</name>
</gene>
<reference evidence="2 3" key="1">
    <citation type="submission" date="2019-01" db="EMBL/GenBank/DDBJ databases">
        <authorList>
            <person name="Li J."/>
        </authorList>
    </citation>
    <scope>NUCLEOTIDE SEQUENCE [LARGE SCALE GENOMIC DNA]</scope>
    <source>
        <strain evidence="2 3">CGMCC 4.7180</strain>
    </source>
</reference>
<sequence length="147" mass="14585">MPIFSRRVRATAIVASLAAATLLTGCTGVVQETVERGVGDAVEDATGGRVELSGELPADFPASVPIIDGSIELAGGAAGAEGWVVVLSSEAADPLGDARAQVQGAGFREDPSMAQATAAGSVYTDGELLVILAGEGGTVTYTVTPAP</sequence>